<sequence length="479" mass="55962">MTLLDLISSPFGPYTEASILSEELPKLLRAPKKLELRNVYMKSKRKFTGLDETEYVATPPRNIPSVQFFGILKVEDLRWLSPRGHKWLQNALRERDEARNNVTESKLTLQSLYGTMPGTGSKISVWICCIKNHQASFLTKEGHYAGNLVFQTRYGTPRPKPVFWAIRSLDIKTASLSRNYLEHWRFFNFIKQLHLLDPSYPLRKRTPKYIMFALKERFHVNAEHHRHDFDPNLDSDVDEEGYTKIPRHPRHLSRAEVYGVMASHAEWFLAQQLATSHTSHTYVNIKTWYEFCLKVQQVKASKRKSQRERKWMWGDLYIPPSEKKKTIAQKKQRLSEPANIDLSRFGTVPGGWEARIERRCINYEFPDVLDDEGYPGEAQELEHEDVHGRPIYDNDMPFEGASTPPDSDSDSDSDVDLQGVGTIPRWLMYMPVLYPGQTKWCCPDRACQYSLDLWGIKESSRFSDPKYNFLRNDEYEYHS</sequence>
<dbReference type="AlphaFoldDB" id="A0A9W9AQD0"/>
<keyword evidence="3" id="KW-1185">Reference proteome</keyword>
<accession>A0A9W9AQD0</accession>
<dbReference type="OrthoDB" id="3226250at2759"/>
<gene>
    <name evidence="2" type="ORF">J3R30DRAFT_3695321</name>
</gene>
<protein>
    <submittedName>
        <fullName evidence="2">Uncharacterized protein</fullName>
    </submittedName>
</protein>
<organism evidence="2 3">
    <name type="scientific">Lentinula aciculospora</name>
    <dbReference type="NCBI Taxonomy" id="153920"/>
    <lineage>
        <taxon>Eukaryota</taxon>
        <taxon>Fungi</taxon>
        <taxon>Dikarya</taxon>
        <taxon>Basidiomycota</taxon>
        <taxon>Agaricomycotina</taxon>
        <taxon>Agaricomycetes</taxon>
        <taxon>Agaricomycetidae</taxon>
        <taxon>Agaricales</taxon>
        <taxon>Marasmiineae</taxon>
        <taxon>Omphalotaceae</taxon>
        <taxon>Lentinula</taxon>
    </lineage>
</organism>
<proteinExistence type="predicted"/>
<feature type="region of interest" description="Disordered" evidence="1">
    <location>
        <begin position="388"/>
        <end position="416"/>
    </location>
</feature>
<name>A0A9W9AQD0_9AGAR</name>
<dbReference type="Proteomes" id="UP001150266">
    <property type="component" value="Unassembled WGS sequence"/>
</dbReference>
<comment type="caution">
    <text evidence="2">The sequence shown here is derived from an EMBL/GenBank/DDBJ whole genome shotgun (WGS) entry which is preliminary data.</text>
</comment>
<evidence type="ECO:0000313" key="3">
    <source>
        <dbReference type="Proteomes" id="UP001150266"/>
    </source>
</evidence>
<dbReference type="EMBL" id="JAOTPV010000002">
    <property type="protein sequence ID" value="KAJ4487728.1"/>
    <property type="molecule type" value="Genomic_DNA"/>
</dbReference>
<evidence type="ECO:0000313" key="2">
    <source>
        <dbReference type="EMBL" id="KAJ4487728.1"/>
    </source>
</evidence>
<reference evidence="2" key="1">
    <citation type="submission" date="2022-08" db="EMBL/GenBank/DDBJ databases">
        <title>A Global Phylogenomic Analysis of the Shiitake Genus Lentinula.</title>
        <authorList>
            <consortium name="DOE Joint Genome Institute"/>
            <person name="Sierra-Patev S."/>
            <person name="Min B."/>
            <person name="Naranjo-Ortiz M."/>
            <person name="Looney B."/>
            <person name="Konkel Z."/>
            <person name="Slot J.C."/>
            <person name="Sakamoto Y."/>
            <person name="Steenwyk J.L."/>
            <person name="Rokas A."/>
            <person name="Carro J."/>
            <person name="Camarero S."/>
            <person name="Ferreira P."/>
            <person name="Molpeceres G."/>
            <person name="Ruiz-Duenas F.J."/>
            <person name="Serrano A."/>
            <person name="Henrissat B."/>
            <person name="Drula E."/>
            <person name="Hughes K.W."/>
            <person name="Mata J.L."/>
            <person name="Ishikawa N.K."/>
            <person name="Vargas-Isla R."/>
            <person name="Ushijima S."/>
            <person name="Smith C.A."/>
            <person name="Ahrendt S."/>
            <person name="Andreopoulos W."/>
            <person name="He G."/>
            <person name="Labutti K."/>
            <person name="Lipzen A."/>
            <person name="Ng V."/>
            <person name="Riley R."/>
            <person name="Sandor L."/>
            <person name="Barry K."/>
            <person name="Martinez A.T."/>
            <person name="Xiao Y."/>
            <person name="Gibbons J.G."/>
            <person name="Terashima K."/>
            <person name="Grigoriev I.V."/>
            <person name="Hibbett D.S."/>
        </authorList>
    </citation>
    <scope>NUCLEOTIDE SEQUENCE</scope>
    <source>
        <strain evidence="2">JLM2183</strain>
    </source>
</reference>
<evidence type="ECO:0000256" key="1">
    <source>
        <dbReference type="SAM" id="MobiDB-lite"/>
    </source>
</evidence>